<organism evidence="2">
    <name type="scientific">Vitis vinifera</name>
    <name type="common">Grape</name>
    <dbReference type="NCBI Taxonomy" id="29760"/>
    <lineage>
        <taxon>Eukaryota</taxon>
        <taxon>Viridiplantae</taxon>
        <taxon>Streptophyta</taxon>
        <taxon>Embryophyta</taxon>
        <taxon>Tracheophyta</taxon>
        <taxon>Spermatophyta</taxon>
        <taxon>Magnoliopsida</taxon>
        <taxon>eudicotyledons</taxon>
        <taxon>Gunneridae</taxon>
        <taxon>Pentapetalae</taxon>
        <taxon>rosids</taxon>
        <taxon>Vitales</taxon>
        <taxon>Vitaceae</taxon>
        <taxon>Viteae</taxon>
        <taxon>Vitis</taxon>
    </lineage>
</organism>
<proteinExistence type="predicted"/>
<feature type="compositionally biased region" description="Basic and acidic residues" evidence="1">
    <location>
        <begin position="1"/>
        <end position="20"/>
    </location>
</feature>
<feature type="region of interest" description="Disordered" evidence="1">
    <location>
        <begin position="1"/>
        <end position="28"/>
    </location>
</feature>
<evidence type="ECO:0000256" key="1">
    <source>
        <dbReference type="SAM" id="MobiDB-lite"/>
    </source>
</evidence>
<dbReference type="EMBL" id="AM453727">
    <property type="protein sequence ID" value="CAN83071.1"/>
    <property type="molecule type" value="Genomic_DNA"/>
</dbReference>
<accession>A5BBS2</accession>
<protein>
    <submittedName>
        <fullName evidence="2">Uncharacterized protein</fullName>
    </submittedName>
</protein>
<reference evidence="2" key="1">
    <citation type="journal article" date="2007" name="PLoS ONE">
        <title>The first genome sequence of an elite grapevine cultivar (Pinot noir Vitis vinifera L.): coping with a highly heterozygous genome.</title>
        <authorList>
            <person name="Velasco R."/>
            <person name="Zharkikh A."/>
            <person name="Troggio M."/>
            <person name="Cartwright D.A."/>
            <person name="Cestaro A."/>
            <person name="Pruss D."/>
            <person name="Pindo M."/>
            <person name="FitzGerald L.M."/>
            <person name="Vezzulli S."/>
            <person name="Reid J."/>
            <person name="Malacarne G."/>
            <person name="Iliev D."/>
            <person name="Coppola G."/>
            <person name="Wardell B."/>
            <person name="Micheletti D."/>
            <person name="Macalma T."/>
            <person name="Facci M."/>
            <person name="Mitchell J.T."/>
            <person name="Perazzolli M."/>
            <person name="Eldredge G."/>
            <person name="Gatto P."/>
            <person name="Oyzerski R."/>
            <person name="Moretto M."/>
            <person name="Gutin N."/>
            <person name="Stefanini M."/>
            <person name="Chen Y."/>
            <person name="Segala C."/>
            <person name="Davenport C."/>
            <person name="Dematte L."/>
            <person name="Mraz A."/>
            <person name="Battilana J."/>
            <person name="Stormo K."/>
            <person name="Costa F."/>
            <person name="Tao Q."/>
            <person name="Si-Ammour A."/>
            <person name="Harkins T."/>
            <person name="Lackey A."/>
            <person name="Perbost C."/>
            <person name="Taillon B."/>
            <person name="Stella A."/>
            <person name="Solovyev V."/>
            <person name="Fawcett J.A."/>
            <person name="Sterck L."/>
            <person name="Vandepoele K."/>
            <person name="Grando S.M."/>
            <person name="Toppo S."/>
            <person name="Moser C."/>
            <person name="Lanchbury J."/>
            <person name="Bogden R."/>
            <person name="Skolnick M."/>
            <person name="Sgaramella V."/>
            <person name="Bhatnagar S.K."/>
            <person name="Fontana P."/>
            <person name="Gutin A."/>
            <person name="Van de Peer Y."/>
            <person name="Salamini F."/>
            <person name="Viola R."/>
        </authorList>
    </citation>
    <scope>NUCLEOTIDE SEQUENCE</scope>
</reference>
<evidence type="ECO:0000313" key="2">
    <source>
        <dbReference type="EMBL" id="CAN83071.1"/>
    </source>
</evidence>
<name>A5BBS2_VITVI</name>
<sequence length="174" mass="19832">MGEAAKDEKEGDSRAMEKNGGDMGHGKVNQKPQMCPFQVPFQAPYQAPFAAPFQAHFRRHLQHHFRYHSRAVCNVVPGAIRTPFKGAFRHSKGTSFRCHSGTVFRRHLTSMKKTIFRCYCRLLAMPLLASLTNGENDLRFRVVWRHCTAANVASLPATLDDYIDAVLSRWMIRL</sequence>
<gene>
    <name evidence="2" type="ORF">VITISV_008962</name>
</gene>
<dbReference type="AlphaFoldDB" id="A5BBS2"/>